<dbReference type="GO" id="GO:0030593">
    <property type="term" value="P:neutrophil chemotaxis"/>
    <property type="evidence" value="ECO:0007669"/>
    <property type="project" value="TreeGrafter"/>
</dbReference>
<dbReference type="STRING" id="56216.A0A1A6HBB0"/>
<dbReference type="GO" id="GO:0090385">
    <property type="term" value="P:phagosome-lysosome fusion"/>
    <property type="evidence" value="ECO:0007669"/>
    <property type="project" value="TreeGrafter"/>
</dbReference>
<dbReference type="OrthoDB" id="9369719at2759"/>
<dbReference type="GO" id="GO:0052810">
    <property type="term" value="F:1-phosphatidylinositol-5-kinase activity"/>
    <property type="evidence" value="ECO:0007669"/>
    <property type="project" value="TreeGrafter"/>
</dbReference>
<dbReference type="Proteomes" id="UP000092124">
    <property type="component" value="Unassembled WGS sequence"/>
</dbReference>
<dbReference type="AlphaFoldDB" id="A0A1A6HBB0"/>
<dbReference type="EMBL" id="LZPO01036368">
    <property type="protein sequence ID" value="OBS75584.1"/>
    <property type="molecule type" value="Genomic_DNA"/>
</dbReference>
<dbReference type="PANTHER" id="PTHR46715">
    <property type="entry name" value="1-PHOSPHATIDYLINOSITOL 3-PHOSPHATE 5-KINASE"/>
    <property type="match status" value="1"/>
</dbReference>
<comment type="caution">
    <text evidence="1">The sequence shown here is derived from an EMBL/GenBank/DDBJ whole genome shotgun (WGS) entry which is preliminary data.</text>
</comment>
<sequence>VTPVVALSNESWSMSFAKYLELRFYGHQYTRRANAEPCGHSIHHDYHQYFSYNQMVASFSYSPIRLLEVCVPLPKIFIKRQAPLKVSLLQDLKDFFQKVSQVYLAVDERLASLKTDTFSKTREEKMEDIFAQKEMEEGEFKTWTEKMQARLLSSSVDTPQQLQSVFESLIAKKQ</sequence>
<dbReference type="InterPro" id="IPR043548">
    <property type="entry name" value="PIKfyve"/>
</dbReference>
<keyword evidence="2" id="KW-1185">Reference proteome</keyword>
<name>A0A1A6HBB0_NEOLE</name>
<reference evidence="1 2" key="1">
    <citation type="submission" date="2016-06" db="EMBL/GenBank/DDBJ databases">
        <title>The Draft Genome Sequence and Annotation of the Desert Woodrat Neotoma lepida.</title>
        <authorList>
            <person name="Campbell M."/>
            <person name="Oakeson K.F."/>
            <person name="Yandell M."/>
            <person name="Halpert J.R."/>
            <person name="Dearing D."/>
        </authorList>
    </citation>
    <scope>NUCLEOTIDE SEQUENCE [LARGE SCALE GENOMIC DNA]</scope>
    <source>
        <strain evidence="1">417</strain>
        <tissue evidence="1">Liver</tissue>
    </source>
</reference>
<evidence type="ECO:0000313" key="2">
    <source>
        <dbReference type="Proteomes" id="UP000092124"/>
    </source>
</evidence>
<proteinExistence type="predicted"/>
<feature type="non-terminal residue" evidence="1">
    <location>
        <position position="1"/>
    </location>
</feature>
<dbReference type="GO" id="GO:0032438">
    <property type="term" value="P:melanosome organization"/>
    <property type="evidence" value="ECO:0007669"/>
    <property type="project" value="TreeGrafter"/>
</dbReference>
<dbReference type="GO" id="GO:1903426">
    <property type="term" value="P:regulation of reactive oxygen species biosynthetic process"/>
    <property type="evidence" value="ECO:0007669"/>
    <property type="project" value="TreeGrafter"/>
</dbReference>
<dbReference type="GO" id="GO:0031410">
    <property type="term" value="C:cytoplasmic vesicle"/>
    <property type="evidence" value="ECO:0007669"/>
    <property type="project" value="TreeGrafter"/>
</dbReference>
<accession>A0A1A6HBB0</accession>
<evidence type="ECO:0000313" key="1">
    <source>
        <dbReference type="EMBL" id="OBS75584.1"/>
    </source>
</evidence>
<dbReference type="GO" id="GO:0000285">
    <property type="term" value="F:1-phosphatidylinositol-3-phosphate 5-kinase activity"/>
    <property type="evidence" value="ECO:0007669"/>
    <property type="project" value="InterPro"/>
</dbReference>
<dbReference type="PANTHER" id="PTHR46715:SF1">
    <property type="entry name" value="1-PHOSPHATIDYLINOSITOL 3-PHOSPHATE 5-KINASE"/>
    <property type="match status" value="1"/>
</dbReference>
<dbReference type="GO" id="GO:0012506">
    <property type="term" value="C:vesicle membrane"/>
    <property type="evidence" value="ECO:0007669"/>
    <property type="project" value="TreeGrafter"/>
</dbReference>
<feature type="non-terminal residue" evidence="1">
    <location>
        <position position="174"/>
    </location>
</feature>
<protein>
    <submittedName>
        <fullName evidence="1">Uncharacterized protein</fullName>
    </submittedName>
</protein>
<organism evidence="1 2">
    <name type="scientific">Neotoma lepida</name>
    <name type="common">Desert woodrat</name>
    <dbReference type="NCBI Taxonomy" id="56216"/>
    <lineage>
        <taxon>Eukaryota</taxon>
        <taxon>Metazoa</taxon>
        <taxon>Chordata</taxon>
        <taxon>Craniata</taxon>
        <taxon>Vertebrata</taxon>
        <taxon>Euteleostomi</taxon>
        <taxon>Mammalia</taxon>
        <taxon>Eutheria</taxon>
        <taxon>Euarchontoglires</taxon>
        <taxon>Glires</taxon>
        <taxon>Rodentia</taxon>
        <taxon>Myomorpha</taxon>
        <taxon>Muroidea</taxon>
        <taxon>Cricetidae</taxon>
        <taxon>Neotominae</taxon>
        <taxon>Neotoma</taxon>
    </lineage>
</organism>
<gene>
    <name evidence="1" type="ORF">A6R68_17963</name>
</gene>